<dbReference type="PRINTS" id="PR00778">
    <property type="entry name" value="HTHARSR"/>
</dbReference>
<dbReference type="Proteomes" id="UP000321405">
    <property type="component" value="Unassembled WGS sequence"/>
</dbReference>
<dbReference type="InterPro" id="IPR036873">
    <property type="entry name" value="Rhodanese-like_dom_sf"/>
</dbReference>
<dbReference type="Pfam" id="PF12840">
    <property type="entry name" value="HTH_20"/>
    <property type="match status" value="1"/>
</dbReference>
<dbReference type="SUPFAM" id="SSF46785">
    <property type="entry name" value="Winged helix' DNA-binding domain"/>
    <property type="match status" value="1"/>
</dbReference>
<dbReference type="GO" id="GO:0003677">
    <property type="term" value="F:DNA binding"/>
    <property type="evidence" value="ECO:0007669"/>
    <property type="project" value="UniProtKB-KW"/>
</dbReference>
<dbReference type="RefSeq" id="WP_186807702.1">
    <property type="nucleotide sequence ID" value="NZ_BJVC01000002.1"/>
</dbReference>
<comment type="caution">
    <text evidence="6">The sequence shown here is derived from an EMBL/GenBank/DDBJ whole genome shotgun (WGS) entry which is preliminary data.</text>
</comment>
<reference evidence="6 7" key="1">
    <citation type="submission" date="2019-07" db="EMBL/GenBank/DDBJ databases">
        <title>Whole genome shotgun sequence of Swaminathania salitolerans NBRC 104436.</title>
        <authorList>
            <person name="Hosoyama A."/>
            <person name="Uohara A."/>
            <person name="Ohji S."/>
            <person name="Ichikawa N."/>
        </authorList>
    </citation>
    <scope>NUCLEOTIDE SEQUENCE [LARGE SCALE GENOMIC DNA]</scope>
    <source>
        <strain evidence="6 7">NBRC 104436</strain>
    </source>
</reference>
<dbReference type="GO" id="GO:0003700">
    <property type="term" value="F:DNA-binding transcription factor activity"/>
    <property type="evidence" value="ECO:0007669"/>
    <property type="project" value="InterPro"/>
</dbReference>
<dbReference type="PROSITE" id="PS50987">
    <property type="entry name" value="HTH_ARSR_2"/>
    <property type="match status" value="1"/>
</dbReference>
<name>A0A511BP90_9PROT</name>
<organism evidence="6 7">
    <name type="scientific">Swaminathania salitolerans</name>
    <dbReference type="NCBI Taxonomy" id="182838"/>
    <lineage>
        <taxon>Bacteria</taxon>
        <taxon>Pseudomonadati</taxon>
        <taxon>Pseudomonadota</taxon>
        <taxon>Alphaproteobacteria</taxon>
        <taxon>Acetobacterales</taxon>
        <taxon>Acetobacteraceae</taxon>
        <taxon>Swaminathania</taxon>
    </lineage>
</organism>
<dbReference type="SMART" id="SM00418">
    <property type="entry name" value="HTH_ARSR"/>
    <property type="match status" value="1"/>
</dbReference>
<accession>A0A511BP90</accession>
<gene>
    <name evidence="6" type="ORF">SSA02_13220</name>
</gene>
<dbReference type="PANTHER" id="PTHR43132">
    <property type="entry name" value="ARSENICAL RESISTANCE OPERON REPRESSOR ARSR-RELATED"/>
    <property type="match status" value="1"/>
</dbReference>
<dbReference type="Pfam" id="PF00581">
    <property type="entry name" value="Rhodanese"/>
    <property type="match status" value="1"/>
</dbReference>
<dbReference type="PANTHER" id="PTHR43132:SF8">
    <property type="entry name" value="HTH-TYPE TRANSCRIPTIONAL REGULATOR KMTR"/>
    <property type="match status" value="1"/>
</dbReference>
<keyword evidence="1" id="KW-0805">Transcription regulation</keyword>
<dbReference type="PROSITE" id="PS50206">
    <property type="entry name" value="RHODANESE_3"/>
    <property type="match status" value="1"/>
</dbReference>
<feature type="domain" description="HTH arsR-type" evidence="5">
    <location>
        <begin position="1"/>
        <end position="93"/>
    </location>
</feature>
<proteinExistence type="predicted"/>
<dbReference type="AlphaFoldDB" id="A0A511BP90"/>
<evidence type="ECO:0000313" key="7">
    <source>
        <dbReference type="Proteomes" id="UP000321405"/>
    </source>
</evidence>
<dbReference type="InterPro" id="IPR036390">
    <property type="entry name" value="WH_DNA-bd_sf"/>
</dbReference>
<evidence type="ECO:0000259" key="4">
    <source>
        <dbReference type="PROSITE" id="PS50206"/>
    </source>
</evidence>
<evidence type="ECO:0000259" key="5">
    <source>
        <dbReference type="PROSITE" id="PS50987"/>
    </source>
</evidence>
<dbReference type="SUPFAM" id="SSF52821">
    <property type="entry name" value="Rhodanese/Cell cycle control phosphatase"/>
    <property type="match status" value="1"/>
</dbReference>
<dbReference type="SMART" id="SM00450">
    <property type="entry name" value="RHOD"/>
    <property type="match status" value="1"/>
</dbReference>
<dbReference type="CDD" id="cd00090">
    <property type="entry name" value="HTH_ARSR"/>
    <property type="match status" value="1"/>
</dbReference>
<dbReference type="CDD" id="cd00158">
    <property type="entry name" value="RHOD"/>
    <property type="match status" value="1"/>
</dbReference>
<keyword evidence="2" id="KW-0238">DNA-binding</keyword>
<dbReference type="NCBIfam" id="NF033788">
    <property type="entry name" value="HTH_metalloreg"/>
    <property type="match status" value="1"/>
</dbReference>
<dbReference type="Gene3D" id="1.10.10.10">
    <property type="entry name" value="Winged helix-like DNA-binding domain superfamily/Winged helix DNA-binding domain"/>
    <property type="match status" value="1"/>
</dbReference>
<keyword evidence="7" id="KW-1185">Reference proteome</keyword>
<evidence type="ECO:0000256" key="1">
    <source>
        <dbReference type="ARBA" id="ARBA00023015"/>
    </source>
</evidence>
<feature type="domain" description="Rhodanese" evidence="4">
    <location>
        <begin position="124"/>
        <end position="197"/>
    </location>
</feature>
<keyword evidence="3" id="KW-0804">Transcription</keyword>
<dbReference type="InterPro" id="IPR001763">
    <property type="entry name" value="Rhodanese-like_dom"/>
</dbReference>
<protein>
    <submittedName>
        <fullName evidence="6">ArsR family transcriptional regulator</fullName>
    </submittedName>
</protein>
<dbReference type="InterPro" id="IPR011991">
    <property type="entry name" value="ArsR-like_HTH"/>
</dbReference>
<dbReference type="InterPro" id="IPR036388">
    <property type="entry name" value="WH-like_DNA-bd_sf"/>
</dbReference>
<dbReference type="InterPro" id="IPR051011">
    <property type="entry name" value="Metal_resp_trans_reg"/>
</dbReference>
<dbReference type="Gene3D" id="3.40.250.10">
    <property type="entry name" value="Rhodanese-like domain"/>
    <property type="match status" value="1"/>
</dbReference>
<evidence type="ECO:0000256" key="3">
    <source>
        <dbReference type="ARBA" id="ARBA00023163"/>
    </source>
</evidence>
<sequence>MIDFTSMAQCAAAMSHPHRLKLLNVLESGGCSVEALAANAGLSMANASRHLQILRRAFLVDAAREGKNVIYTLRNRAIYGNLIGALAAAQGELDAAMDDLKTDYLQAPEKLEPIAREELLSRLRKGEVTLIDVRAAAEFEIGHIEGALNLPLADLRRRLALIPGNREIVAYCRGPHCVLSRQAVLILQHYGFRARRLAPDSGGSPGHFASPASS</sequence>
<evidence type="ECO:0000256" key="2">
    <source>
        <dbReference type="ARBA" id="ARBA00023125"/>
    </source>
</evidence>
<evidence type="ECO:0000313" key="6">
    <source>
        <dbReference type="EMBL" id="GEL02159.1"/>
    </source>
</evidence>
<dbReference type="InterPro" id="IPR001845">
    <property type="entry name" value="HTH_ArsR_DNA-bd_dom"/>
</dbReference>
<dbReference type="EMBL" id="BJVC01000002">
    <property type="protein sequence ID" value="GEL02159.1"/>
    <property type="molecule type" value="Genomic_DNA"/>
</dbReference>